<dbReference type="STRING" id="1380566.A0A179F0P2"/>
<dbReference type="EMBL" id="LSBJ02000014">
    <property type="protein sequence ID" value="OAQ58719.1"/>
    <property type="molecule type" value="Genomic_DNA"/>
</dbReference>
<keyword evidence="3" id="KW-1185">Reference proteome</keyword>
<accession>A0A179F0P2</accession>
<evidence type="ECO:0000256" key="1">
    <source>
        <dbReference type="SAM" id="SignalP"/>
    </source>
</evidence>
<evidence type="ECO:0000313" key="3">
    <source>
        <dbReference type="Proteomes" id="UP000078397"/>
    </source>
</evidence>
<dbReference type="KEGG" id="pchm:VFPPC_10945"/>
<name>A0A179F0P2_METCM</name>
<organism evidence="2 3">
    <name type="scientific">Pochonia chlamydosporia 170</name>
    <dbReference type="NCBI Taxonomy" id="1380566"/>
    <lineage>
        <taxon>Eukaryota</taxon>
        <taxon>Fungi</taxon>
        <taxon>Dikarya</taxon>
        <taxon>Ascomycota</taxon>
        <taxon>Pezizomycotina</taxon>
        <taxon>Sordariomycetes</taxon>
        <taxon>Hypocreomycetidae</taxon>
        <taxon>Hypocreales</taxon>
        <taxon>Clavicipitaceae</taxon>
        <taxon>Pochonia</taxon>
    </lineage>
</organism>
<dbReference type="GeneID" id="28853227"/>
<dbReference type="RefSeq" id="XP_018136838.1">
    <property type="nucleotide sequence ID" value="XM_018289233.1"/>
</dbReference>
<feature type="signal peptide" evidence="1">
    <location>
        <begin position="1"/>
        <end position="17"/>
    </location>
</feature>
<reference evidence="2 3" key="1">
    <citation type="journal article" date="2016" name="PLoS Pathog.">
        <title>Biosynthesis of antibiotic leucinostatins in bio-control fungus Purpureocillium lilacinum and their inhibition on phytophthora revealed by genome mining.</title>
        <authorList>
            <person name="Wang G."/>
            <person name="Liu Z."/>
            <person name="Lin R."/>
            <person name="Li E."/>
            <person name="Mao Z."/>
            <person name="Ling J."/>
            <person name="Yang Y."/>
            <person name="Yin W.B."/>
            <person name="Xie B."/>
        </authorList>
    </citation>
    <scope>NUCLEOTIDE SEQUENCE [LARGE SCALE GENOMIC DNA]</scope>
    <source>
        <strain evidence="2">170</strain>
    </source>
</reference>
<sequence>MRLSTALLFGLVALCGAISLLGNTTDGTYVVLIDESGNETHKRISDPLVSIEDAPPVYDSLIEEEELHRRPIVWHIWCGCGFTLDHGHCDAAVADLKSQIGEKTQYWWSAAAWYSIRGSVVAFACARLYPY</sequence>
<comment type="caution">
    <text evidence="2">The sequence shown here is derived from an EMBL/GenBank/DDBJ whole genome shotgun (WGS) entry which is preliminary data.</text>
</comment>
<keyword evidence="1" id="KW-0732">Signal</keyword>
<gene>
    <name evidence="2" type="ORF">VFPPC_10945</name>
</gene>
<evidence type="ECO:0000313" key="2">
    <source>
        <dbReference type="EMBL" id="OAQ58719.1"/>
    </source>
</evidence>
<dbReference type="Proteomes" id="UP000078397">
    <property type="component" value="Unassembled WGS sequence"/>
</dbReference>
<dbReference type="OrthoDB" id="5006988at2759"/>
<protein>
    <submittedName>
        <fullName evidence="2">Uncharacterized protein</fullName>
    </submittedName>
</protein>
<dbReference type="AlphaFoldDB" id="A0A179F0P2"/>
<feature type="chain" id="PRO_5008101147" evidence="1">
    <location>
        <begin position="18"/>
        <end position="131"/>
    </location>
</feature>
<proteinExistence type="predicted"/>